<dbReference type="PANTHER" id="PTHR42837">
    <property type="entry name" value="REGULATOR OF SIGMA-E PROTEASE RSEP"/>
    <property type="match status" value="1"/>
</dbReference>
<dbReference type="Pfam" id="PF17820">
    <property type="entry name" value="PDZ_6"/>
    <property type="match status" value="1"/>
</dbReference>
<evidence type="ECO:0000256" key="7">
    <source>
        <dbReference type="ARBA" id="ARBA00022989"/>
    </source>
</evidence>
<dbReference type="SMART" id="SM00228">
    <property type="entry name" value="PDZ"/>
    <property type="match status" value="1"/>
</dbReference>
<name>A0A3B0R6Q9_9ZZZZ</name>
<evidence type="ECO:0000256" key="8">
    <source>
        <dbReference type="ARBA" id="ARBA00023049"/>
    </source>
</evidence>
<evidence type="ECO:0000256" key="5">
    <source>
        <dbReference type="ARBA" id="ARBA00022801"/>
    </source>
</evidence>
<dbReference type="CDD" id="cd06163">
    <property type="entry name" value="S2P-M50_PDZ_RseP-like"/>
    <property type="match status" value="1"/>
</dbReference>
<dbReference type="PANTHER" id="PTHR42837:SF2">
    <property type="entry name" value="MEMBRANE METALLOPROTEASE ARASP2, CHLOROPLASTIC-RELATED"/>
    <property type="match status" value="1"/>
</dbReference>
<keyword evidence="9 10" id="KW-0472">Membrane</keyword>
<dbReference type="InterPro" id="IPR001478">
    <property type="entry name" value="PDZ"/>
</dbReference>
<accession>A0A3B0R6Q9</accession>
<dbReference type="GO" id="GO:0006508">
    <property type="term" value="P:proteolysis"/>
    <property type="evidence" value="ECO:0007669"/>
    <property type="project" value="UniProtKB-KW"/>
</dbReference>
<reference evidence="12" key="1">
    <citation type="submission" date="2018-06" db="EMBL/GenBank/DDBJ databases">
        <authorList>
            <person name="Zhirakovskaya E."/>
        </authorList>
    </citation>
    <scope>NUCLEOTIDE SEQUENCE</scope>
</reference>
<evidence type="ECO:0000259" key="11">
    <source>
        <dbReference type="PROSITE" id="PS50106"/>
    </source>
</evidence>
<gene>
    <name evidence="12" type="ORF">MNBD_ALPHA02-1056</name>
</gene>
<dbReference type="InterPro" id="IPR008915">
    <property type="entry name" value="Peptidase_M50"/>
</dbReference>
<dbReference type="PROSITE" id="PS50106">
    <property type="entry name" value="PDZ"/>
    <property type="match status" value="1"/>
</dbReference>
<evidence type="ECO:0000256" key="2">
    <source>
        <dbReference type="ARBA" id="ARBA00004141"/>
    </source>
</evidence>
<evidence type="ECO:0000256" key="9">
    <source>
        <dbReference type="ARBA" id="ARBA00023136"/>
    </source>
</evidence>
<feature type="transmembrane region" description="Helical" evidence="10">
    <location>
        <begin position="350"/>
        <end position="372"/>
    </location>
</feature>
<keyword evidence="4 10" id="KW-0812">Transmembrane</keyword>
<keyword evidence="3 12" id="KW-0645">Protease</keyword>
<comment type="subcellular location">
    <subcellularLocation>
        <location evidence="2">Membrane</location>
        <topology evidence="2">Multi-pass membrane protein</topology>
    </subcellularLocation>
</comment>
<evidence type="ECO:0000256" key="10">
    <source>
        <dbReference type="SAM" id="Phobius"/>
    </source>
</evidence>
<dbReference type="EMBL" id="UOED01000023">
    <property type="protein sequence ID" value="VAV87217.1"/>
    <property type="molecule type" value="Genomic_DNA"/>
</dbReference>
<keyword evidence="5" id="KW-0378">Hydrolase</keyword>
<dbReference type="SUPFAM" id="SSF50156">
    <property type="entry name" value="PDZ domain-like"/>
    <property type="match status" value="1"/>
</dbReference>
<dbReference type="InterPro" id="IPR036034">
    <property type="entry name" value="PDZ_sf"/>
</dbReference>
<evidence type="ECO:0000256" key="3">
    <source>
        <dbReference type="ARBA" id="ARBA00022670"/>
    </source>
</evidence>
<comment type="cofactor">
    <cofactor evidence="1">
        <name>Zn(2+)</name>
        <dbReference type="ChEBI" id="CHEBI:29105"/>
    </cofactor>
</comment>
<evidence type="ECO:0000313" key="12">
    <source>
        <dbReference type="EMBL" id="VAV87217.1"/>
    </source>
</evidence>
<keyword evidence="12" id="KW-0132">Cell division</keyword>
<dbReference type="InterPro" id="IPR041489">
    <property type="entry name" value="PDZ_6"/>
</dbReference>
<dbReference type="GO" id="GO:0016020">
    <property type="term" value="C:membrane"/>
    <property type="evidence" value="ECO:0007669"/>
    <property type="project" value="UniProtKB-SubCell"/>
</dbReference>
<feature type="domain" description="PDZ" evidence="11">
    <location>
        <begin position="143"/>
        <end position="198"/>
    </location>
</feature>
<dbReference type="Gene3D" id="2.30.42.10">
    <property type="match status" value="1"/>
</dbReference>
<dbReference type="CDD" id="cd23081">
    <property type="entry name" value="cpPDZ_EcRseP-like"/>
    <property type="match status" value="1"/>
</dbReference>
<evidence type="ECO:0000256" key="4">
    <source>
        <dbReference type="ARBA" id="ARBA00022692"/>
    </source>
</evidence>
<dbReference type="GO" id="GO:0004222">
    <property type="term" value="F:metalloendopeptidase activity"/>
    <property type="evidence" value="ECO:0007669"/>
    <property type="project" value="InterPro"/>
</dbReference>
<keyword evidence="8" id="KW-0482">Metalloprotease</keyword>
<dbReference type="Pfam" id="PF02163">
    <property type="entry name" value="Peptidase_M50"/>
    <property type="match status" value="1"/>
</dbReference>
<dbReference type="NCBIfam" id="TIGR00054">
    <property type="entry name" value="RIP metalloprotease RseP"/>
    <property type="match status" value="1"/>
</dbReference>
<protein>
    <submittedName>
        <fullName evidence="12">Intramembrane protease RasP/YluC, implicated in cell division based on FtsL cleavage</fullName>
    </submittedName>
</protein>
<dbReference type="InterPro" id="IPR004387">
    <property type="entry name" value="Pept_M50_Zn"/>
</dbReference>
<feature type="transmembrane region" description="Helical" evidence="10">
    <location>
        <begin position="7"/>
        <end position="25"/>
    </location>
</feature>
<evidence type="ECO:0000256" key="6">
    <source>
        <dbReference type="ARBA" id="ARBA00022833"/>
    </source>
</evidence>
<sequence>MDGLIDAIIYVSSFLAMLSILVFVHEWGHFIVARMNGVRVDVFSIGIGPEIWGRTDKKGTRWKISYFPVGGYVKFFGDASEASTPGDSLNEMTEEEKKISFHHKKLYQRAAVVFAGPFANFIFAILILATFFYAYGQVDTPAVVSEVVEGSAAEEAGLQKGDVIVAVDGSEIKRFKDVIIEVLYSAGESMNVDVLRGGEIVSLILTPKMTKIVRNGEQVMGDDGKPLELYQIGVQNAEKTVIREHNLTSALWAGVLETRVIVVQSLRGIRQMIVGTRSVKELSGPIGIAKIAGESAKRGIDFWIRVMALVSISLGMINLFPIPLLDGGHLLFYGFEAVLGRKLSDKTQEYGFRIGLVFILGLMMLATFNDILKFNW</sequence>
<proteinExistence type="predicted"/>
<feature type="transmembrane region" description="Helical" evidence="10">
    <location>
        <begin position="110"/>
        <end position="135"/>
    </location>
</feature>
<keyword evidence="6" id="KW-0862">Zinc</keyword>
<feature type="transmembrane region" description="Helical" evidence="10">
    <location>
        <begin position="302"/>
        <end position="322"/>
    </location>
</feature>
<evidence type="ECO:0000256" key="1">
    <source>
        <dbReference type="ARBA" id="ARBA00001947"/>
    </source>
</evidence>
<organism evidence="12">
    <name type="scientific">hydrothermal vent metagenome</name>
    <dbReference type="NCBI Taxonomy" id="652676"/>
    <lineage>
        <taxon>unclassified sequences</taxon>
        <taxon>metagenomes</taxon>
        <taxon>ecological metagenomes</taxon>
    </lineage>
</organism>
<keyword evidence="7 10" id="KW-1133">Transmembrane helix</keyword>
<keyword evidence="12" id="KW-0131">Cell cycle</keyword>
<dbReference type="GO" id="GO:0051301">
    <property type="term" value="P:cell division"/>
    <property type="evidence" value="ECO:0007669"/>
    <property type="project" value="UniProtKB-KW"/>
</dbReference>
<dbReference type="AlphaFoldDB" id="A0A3B0R6Q9"/>